<name>A0A6J5P582_9CAUD</name>
<gene>
    <name evidence="2" type="ORF">UFOVP835_48</name>
</gene>
<dbReference type="EMBL" id="LR796787">
    <property type="protein sequence ID" value="CAB4166653.1"/>
    <property type="molecule type" value="Genomic_DNA"/>
</dbReference>
<feature type="region of interest" description="Disordered" evidence="1">
    <location>
        <begin position="1"/>
        <end position="30"/>
    </location>
</feature>
<organism evidence="2">
    <name type="scientific">uncultured Caudovirales phage</name>
    <dbReference type="NCBI Taxonomy" id="2100421"/>
    <lineage>
        <taxon>Viruses</taxon>
        <taxon>Duplodnaviria</taxon>
        <taxon>Heunggongvirae</taxon>
        <taxon>Uroviricota</taxon>
        <taxon>Caudoviricetes</taxon>
        <taxon>Peduoviridae</taxon>
        <taxon>Maltschvirus</taxon>
        <taxon>Maltschvirus maltsch</taxon>
    </lineage>
</organism>
<evidence type="ECO:0000256" key="1">
    <source>
        <dbReference type="SAM" id="MobiDB-lite"/>
    </source>
</evidence>
<proteinExistence type="predicted"/>
<accession>A0A6J5P582</accession>
<protein>
    <submittedName>
        <fullName evidence="2">Uncharacterized protein</fullName>
    </submittedName>
</protein>
<evidence type="ECO:0000313" key="2">
    <source>
        <dbReference type="EMBL" id="CAB4166653.1"/>
    </source>
</evidence>
<reference evidence="2" key="1">
    <citation type="submission" date="2020-04" db="EMBL/GenBank/DDBJ databases">
        <authorList>
            <person name="Chiriac C."/>
            <person name="Salcher M."/>
            <person name="Ghai R."/>
            <person name="Kavagutti S V."/>
        </authorList>
    </citation>
    <scope>NUCLEOTIDE SEQUENCE</scope>
</reference>
<sequence length="115" mass="12527">MTTKPKSGFGRPKGTPKTGGRTAGTPNKATREFRETINKLLEGNADNVAKWLKQVAEGMPEYDIKPDPAKALDNLAKLAEFAAPKLARTEHVGDSDNPLQAIMKIERVIIDNAKD</sequence>